<comment type="caution">
    <text evidence="3">The sequence shown here is derived from an EMBL/GenBank/DDBJ whole genome shotgun (WGS) entry which is preliminary data.</text>
</comment>
<feature type="region of interest" description="Disordered" evidence="1">
    <location>
        <begin position="196"/>
        <end position="223"/>
    </location>
</feature>
<dbReference type="OrthoDB" id="199317at2759"/>
<dbReference type="Pfam" id="PF20709">
    <property type="entry name" value="DUF6823"/>
    <property type="match status" value="1"/>
</dbReference>
<evidence type="ECO:0000313" key="3">
    <source>
        <dbReference type="EMBL" id="CAB9517563.1"/>
    </source>
</evidence>
<accession>A0A9N8EB27</accession>
<reference evidence="3" key="1">
    <citation type="submission" date="2020-06" db="EMBL/GenBank/DDBJ databases">
        <authorList>
            <consortium name="Plant Systems Biology data submission"/>
        </authorList>
    </citation>
    <scope>NUCLEOTIDE SEQUENCE</scope>
    <source>
        <strain evidence="3">D6</strain>
    </source>
</reference>
<evidence type="ECO:0000313" key="4">
    <source>
        <dbReference type="Proteomes" id="UP001153069"/>
    </source>
</evidence>
<evidence type="ECO:0000256" key="1">
    <source>
        <dbReference type="SAM" id="MobiDB-lite"/>
    </source>
</evidence>
<organism evidence="3 4">
    <name type="scientific">Seminavis robusta</name>
    <dbReference type="NCBI Taxonomy" id="568900"/>
    <lineage>
        <taxon>Eukaryota</taxon>
        <taxon>Sar</taxon>
        <taxon>Stramenopiles</taxon>
        <taxon>Ochrophyta</taxon>
        <taxon>Bacillariophyta</taxon>
        <taxon>Bacillariophyceae</taxon>
        <taxon>Bacillariophycidae</taxon>
        <taxon>Naviculales</taxon>
        <taxon>Naviculaceae</taxon>
        <taxon>Seminavis</taxon>
    </lineage>
</organism>
<dbReference type="EMBL" id="CAICTM010000864">
    <property type="protein sequence ID" value="CAB9517563.1"/>
    <property type="molecule type" value="Genomic_DNA"/>
</dbReference>
<dbReference type="AlphaFoldDB" id="A0A9N8EB27"/>
<sequence>MKSYLKASGWAVVLAVLANDGVDAFQPMTPASAKQSTALQMGLFDNWSAGGSGNSKDDLDEQWERQQEILRNRRAPKEERDKYFDKVDARRKAATEKQQDMWAWQTKNYAKGEDPIDEWKKRREAGTISDLDDQYGDESKKGGIPLPMASFGVGGEFGVGGKFDNGGRFDLRLPYADQGYVDEDADFMKKIGNIFGGGKKKATETEEPAPVAEEPPKKNNWPW</sequence>
<gene>
    <name evidence="3" type="ORF">SEMRO_865_G212860.1</name>
</gene>
<dbReference type="Proteomes" id="UP001153069">
    <property type="component" value="Unassembled WGS sequence"/>
</dbReference>
<feature type="chain" id="PRO_5040276236" evidence="2">
    <location>
        <begin position="25"/>
        <end position="223"/>
    </location>
</feature>
<keyword evidence="4" id="KW-1185">Reference proteome</keyword>
<keyword evidence="2" id="KW-0732">Signal</keyword>
<dbReference type="InterPro" id="IPR049226">
    <property type="entry name" value="DUF6823"/>
</dbReference>
<feature type="region of interest" description="Disordered" evidence="1">
    <location>
        <begin position="123"/>
        <end position="143"/>
    </location>
</feature>
<protein>
    <submittedName>
        <fullName evidence="3">Uncharacterized protein</fullName>
    </submittedName>
</protein>
<feature type="signal peptide" evidence="2">
    <location>
        <begin position="1"/>
        <end position="24"/>
    </location>
</feature>
<name>A0A9N8EB27_9STRA</name>
<proteinExistence type="predicted"/>
<evidence type="ECO:0000256" key="2">
    <source>
        <dbReference type="SAM" id="SignalP"/>
    </source>
</evidence>